<evidence type="ECO:0000313" key="1">
    <source>
        <dbReference type="EMBL" id="QQZ51009.1"/>
    </source>
</evidence>
<gene>
    <name evidence="1" type="ORF">JKL49_07355</name>
</gene>
<name>A0A974P4Q1_9CAUL</name>
<sequence length="60" mass="7076">MKSAQPETVESILMSPEPWFEQDTGRLEYVNRIKLWRHLTGDATYDADHWMSRLENPARA</sequence>
<dbReference type="AlphaFoldDB" id="A0A974P4Q1"/>
<protein>
    <submittedName>
        <fullName evidence="1">Uncharacterized protein</fullName>
    </submittedName>
</protein>
<accession>A0A974P4Q1</accession>
<reference evidence="1" key="1">
    <citation type="submission" date="2021-01" db="EMBL/GenBank/DDBJ databases">
        <title>Genome sequence of Phenylobacterium sp. 20VBR1 isolated from a valley glaceir, Ny-Alesund, Svalbard.</title>
        <authorList>
            <person name="Thomas F.A."/>
            <person name="Krishnan K.P."/>
            <person name="Sinha R.K."/>
        </authorList>
    </citation>
    <scope>NUCLEOTIDE SEQUENCE</scope>
    <source>
        <strain evidence="1">20VBR1</strain>
    </source>
</reference>
<dbReference type="EMBL" id="CP068570">
    <property type="protein sequence ID" value="QQZ51009.1"/>
    <property type="molecule type" value="Genomic_DNA"/>
</dbReference>
<organism evidence="1">
    <name type="scientific">Phenylobacterium glaciei</name>
    <dbReference type="NCBI Taxonomy" id="2803784"/>
    <lineage>
        <taxon>Bacteria</taxon>
        <taxon>Pseudomonadati</taxon>
        <taxon>Pseudomonadota</taxon>
        <taxon>Alphaproteobacteria</taxon>
        <taxon>Caulobacterales</taxon>
        <taxon>Caulobacteraceae</taxon>
        <taxon>Phenylobacterium</taxon>
    </lineage>
</organism>
<proteinExistence type="predicted"/>